<sequence>MLCTRVHNREEEKVIESIPDSEFKQRHARVQGEVNKSGLDVLIVHSDEADFANVRYLSDYWPIFECAGALIPKEGDLILLIGPESETYARDRSKIKEIRKILQYRESAEPDYPNIKLDTFEAIFSQINNGKPVKRLGIGGWQVMPVAVYEAIKKALPDTEIVKADNILANLRMIKSENEIAIMRQAYKIAEHGVQQVLAKIKPGMTELQVVGIAQEAIYSKGAEYEGYPVYLFAGKSTNNAISRPTRRKINKGEMIQIGVGAKVCGYCSTISIPVCIGKMPPEMRRLTEVGLEAHKKTMEFMRAGVAAKEVVINFNRFVESKGCSENLLYGPCHGTGMMEVEIPWVEETSEYLLQENMTFAVDTFLYTQNYGLRWERGARVTKDGVEELSKKYKEIMEL</sequence>
<protein>
    <recommendedName>
        <fullName evidence="5">Aminopeptidase P family protein</fullName>
    </recommendedName>
</protein>
<dbReference type="EMBL" id="PFMS01000004">
    <property type="protein sequence ID" value="PIZ17416.1"/>
    <property type="molecule type" value="Genomic_DNA"/>
</dbReference>
<evidence type="ECO:0008006" key="5">
    <source>
        <dbReference type="Google" id="ProtNLM"/>
    </source>
</evidence>
<evidence type="ECO:0000313" key="4">
    <source>
        <dbReference type="Proteomes" id="UP000234145"/>
    </source>
</evidence>
<feature type="domain" description="Creatinase N-terminal" evidence="2">
    <location>
        <begin position="26"/>
        <end position="174"/>
    </location>
</feature>
<dbReference type="PANTHER" id="PTHR46112">
    <property type="entry name" value="AMINOPEPTIDASE"/>
    <property type="match status" value="1"/>
</dbReference>
<dbReference type="InterPro" id="IPR050659">
    <property type="entry name" value="Peptidase_M24B"/>
</dbReference>
<feature type="domain" description="Peptidase M24" evidence="1">
    <location>
        <begin position="182"/>
        <end position="382"/>
    </location>
</feature>
<dbReference type="InterPro" id="IPR000587">
    <property type="entry name" value="Creatinase_N"/>
</dbReference>
<dbReference type="SUPFAM" id="SSF53092">
    <property type="entry name" value="Creatinase/prolidase N-terminal domain"/>
    <property type="match status" value="1"/>
</dbReference>
<dbReference type="PANTHER" id="PTHR46112:SF2">
    <property type="entry name" value="XAA-PRO AMINOPEPTIDASE P-RELATED"/>
    <property type="match status" value="1"/>
</dbReference>
<dbReference type="AlphaFoldDB" id="A0A2H9PEG3"/>
<dbReference type="Gene3D" id="3.40.350.10">
    <property type="entry name" value="Creatinase/prolidase N-terminal domain"/>
    <property type="match status" value="1"/>
</dbReference>
<dbReference type="InterPro" id="IPR036005">
    <property type="entry name" value="Creatinase/aminopeptidase-like"/>
</dbReference>
<dbReference type="Proteomes" id="UP000234145">
    <property type="component" value="Unassembled WGS sequence"/>
</dbReference>
<comment type="caution">
    <text evidence="3">The sequence shown here is derived from an EMBL/GenBank/DDBJ whole genome shotgun (WGS) entry which is preliminary data.</text>
</comment>
<gene>
    <name evidence="3" type="ORF">COY51_00175</name>
</gene>
<reference evidence="4" key="1">
    <citation type="submission" date="2017-09" db="EMBL/GenBank/DDBJ databases">
        <title>Depth-based differentiation of microbial function through sediment-hosted aquifers and enrichment of novel symbionts in the deep terrestrial subsurface.</title>
        <authorList>
            <person name="Probst A.J."/>
            <person name="Ladd B."/>
            <person name="Jarett J.K."/>
            <person name="Geller-Mcgrath D.E."/>
            <person name="Sieber C.M.K."/>
            <person name="Emerson J.B."/>
            <person name="Anantharaman K."/>
            <person name="Thomas B.C."/>
            <person name="Malmstrom R."/>
            <person name="Stieglmeier M."/>
            <person name="Klingl A."/>
            <person name="Woyke T."/>
            <person name="Ryan C.M."/>
            <person name="Banfield J.F."/>
        </authorList>
    </citation>
    <scope>NUCLEOTIDE SEQUENCE [LARGE SCALE GENOMIC DNA]</scope>
</reference>
<name>A0A2H9PEG3_9BACT</name>
<dbReference type="InterPro" id="IPR000994">
    <property type="entry name" value="Pept_M24"/>
</dbReference>
<dbReference type="CDD" id="cd01066">
    <property type="entry name" value="APP_MetAP"/>
    <property type="match status" value="1"/>
</dbReference>
<dbReference type="Pfam" id="PF00557">
    <property type="entry name" value="Peptidase_M24"/>
    <property type="match status" value="1"/>
</dbReference>
<organism evidence="3 4">
    <name type="scientific">Candidatus Desantisbacteria bacterium CG_4_10_14_0_8_um_filter_39_17</name>
    <dbReference type="NCBI Taxonomy" id="1974542"/>
    <lineage>
        <taxon>Bacteria</taxon>
        <taxon>Candidatus Desantisiibacteriota</taxon>
    </lineage>
</organism>
<dbReference type="InterPro" id="IPR029149">
    <property type="entry name" value="Creatin/AminoP/Spt16_N"/>
</dbReference>
<evidence type="ECO:0000313" key="3">
    <source>
        <dbReference type="EMBL" id="PIZ17416.1"/>
    </source>
</evidence>
<dbReference type="Pfam" id="PF01321">
    <property type="entry name" value="Creatinase_N"/>
    <property type="match status" value="1"/>
</dbReference>
<evidence type="ECO:0000259" key="2">
    <source>
        <dbReference type="Pfam" id="PF01321"/>
    </source>
</evidence>
<accession>A0A2H9PEG3</accession>
<dbReference type="SUPFAM" id="SSF55920">
    <property type="entry name" value="Creatinase/aminopeptidase"/>
    <property type="match status" value="1"/>
</dbReference>
<proteinExistence type="predicted"/>
<dbReference type="Gene3D" id="3.90.230.10">
    <property type="entry name" value="Creatinase/methionine aminopeptidase superfamily"/>
    <property type="match status" value="1"/>
</dbReference>
<evidence type="ECO:0000259" key="1">
    <source>
        <dbReference type="Pfam" id="PF00557"/>
    </source>
</evidence>